<keyword evidence="2" id="KW-1185">Reference proteome</keyword>
<organism evidence="1 2">
    <name type="scientific">Flavobacterium aureirubrum</name>
    <dbReference type="NCBI Taxonomy" id="3133147"/>
    <lineage>
        <taxon>Bacteria</taxon>
        <taxon>Pseudomonadati</taxon>
        <taxon>Bacteroidota</taxon>
        <taxon>Flavobacteriia</taxon>
        <taxon>Flavobacteriales</taxon>
        <taxon>Flavobacteriaceae</taxon>
        <taxon>Flavobacterium</taxon>
    </lineage>
</organism>
<dbReference type="InterPro" id="IPR037143">
    <property type="entry name" value="4-PPantetheinyl_Trfase_dom_sf"/>
</dbReference>
<evidence type="ECO:0000313" key="2">
    <source>
        <dbReference type="Proteomes" id="UP001460072"/>
    </source>
</evidence>
<protein>
    <submittedName>
        <fullName evidence="1">4-phosphopantetheinyl transferase</fullName>
    </submittedName>
</protein>
<proteinExistence type="predicted"/>
<sequence>MPLFRKSNINVFTTIFVWKITETYNELFDSVQLNDNSLIRLEGMKSESHQKGFLSVRRLLMEAGYSDFDLYYDEFGKPHLKDGKHISISHSHDFSAIAVSEVVLGIDLEIKKEKTLKIAPRFMDIAHLESLSYEDKIQKATVVWGIKEAIFKIKNEKGISFPEHIFEHDFLLQDKKCKAELRFNNTVSHFDILFDFFEEYIFVCAFNSNSGKK</sequence>
<dbReference type="Proteomes" id="UP001460072">
    <property type="component" value="Unassembled WGS sequence"/>
</dbReference>
<comment type="caution">
    <text evidence="1">The sequence shown here is derived from an EMBL/GenBank/DDBJ whole genome shotgun (WGS) entry which is preliminary data.</text>
</comment>
<dbReference type="Gene3D" id="3.90.470.20">
    <property type="entry name" value="4'-phosphopantetheinyl transferase domain"/>
    <property type="match status" value="1"/>
</dbReference>
<keyword evidence="1" id="KW-0808">Transferase</keyword>
<dbReference type="RefSeq" id="WP_342695774.1">
    <property type="nucleotide sequence ID" value="NZ_JBCGDO010000008.1"/>
</dbReference>
<name>A0ABU9N9F6_9FLAO</name>
<reference evidence="1 2" key="1">
    <citation type="submission" date="2024-03" db="EMBL/GenBank/DDBJ databases">
        <title>Two novel species of the genus Flavobacterium exhibiting potentially degradation of complex polysaccharides.</title>
        <authorList>
            <person name="Lian X."/>
        </authorList>
    </citation>
    <scope>NUCLEOTIDE SEQUENCE [LARGE SCALE GENOMIC DNA]</scope>
    <source>
        <strain evidence="2">j3</strain>
    </source>
</reference>
<gene>
    <name evidence="1" type="ORF">WFZ85_08055</name>
</gene>
<dbReference type="SUPFAM" id="SSF56214">
    <property type="entry name" value="4'-phosphopantetheinyl transferase"/>
    <property type="match status" value="2"/>
</dbReference>
<accession>A0ABU9N9F6</accession>
<evidence type="ECO:0000313" key="1">
    <source>
        <dbReference type="EMBL" id="MEM0542568.1"/>
    </source>
</evidence>
<dbReference type="EMBL" id="JBCGDO010000008">
    <property type="protein sequence ID" value="MEM0542568.1"/>
    <property type="molecule type" value="Genomic_DNA"/>
</dbReference>
<dbReference type="GO" id="GO:0016740">
    <property type="term" value="F:transferase activity"/>
    <property type="evidence" value="ECO:0007669"/>
    <property type="project" value="UniProtKB-KW"/>
</dbReference>